<dbReference type="NCBIfam" id="NF041043">
    <property type="entry name" value="BPSS1780_fam"/>
    <property type="match status" value="1"/>
</dbReference>
<feature type="transmembrane region" description="Helical" evidence="1">
    <location>
        <begin position="189"/>
        <end position="215"/>
    </location>
</feature>
<evidence type="ECO:0000313" key="3">
    <source>
        <dbReference type="Proteomes" id="UP000315736"/>
    </source>
</evidence>
<dbReference type="RefSeq" id="WP_143889116.1">
    <property type="nucleotide sequence ID" value="NZ_VJNB01000001.1"/>
</dbReference>
<feature type="transmembrane region" description="Helical" evidence="1">
    <location>
        <begin position="221"/>
        <end position="243"/>
    </location>
</feature>
<evidence type="ECO:0000313" key="2">
    <source>
        <dbReference type="EMBL" id="TSE21481.1"/>
    </source>
</evidence>
<dbReference type="OrthoDB" id="5298483at2"/>
<accession>A0A554WD22</accession>
<feature type="transmembrane region" description="Helical" evidence="1">
    <location>
        <begin position="52"/>
        <end position="69"/>
    </location>
</feature>
<evidence type="ECO:0008006" key="4">
    <source>
        <dbReference type="Google" id="ProtNLM"/>
    </source>
</evidence>
<keyword evidence="1" id="KW-0812">Transmembrane</keyword>
<proteinExistence type="predicted"/>
<keyword evidence="1" id="KW-0472">Membrane</keyword>
<dbReference type="EMBL" id="VJNB01000001">
    <property type="protein sequence ID" value="TSE21481.1"/>
    <property type="molecule type" value="Genomic_DNA"/>
</dbReference>
<keyword evidence="1" id="KW-1133">Transmembrane helix</keyword>
<feature type="transmembrane region" description="Helical" evidence="1">
    <location>
        <begin position="145"/>
        <end position="168"/>
    </location>
</feature>
<keyword evidence="3" id="KW-1185">Reference proteome</keyword>
<sequence length="258" mass="27691">MRLQRVPARTGWLWVRQGLRTFARQPLAMAGLFFMFILLVSVLAMIPLLGAPLALALLPAATLGIMAATQQAERGRFPMPTVLASAFQAGRERARAMLLLGGLYAVGSLLVIALATLLAGGGAEGLTPGEDGRPRLDDPVLLRNLAWQAVLYLPLGLLFWHAPALVHWHGVHPVKALFFSFVACWANKAALAVFILGWAAVFFAVALLLVLLSSIVGGATLIQALMFPVASLLSAAFFTSLYYTFRDSFVHDDGTPVA</sequence>
<evidence type="ECO:0000256" key="1">
    <source>
        <dbReference type="SAM" id="Phobius"/>
    </source>
</evidence>
<name>A0A554WD22_9BURK</name>
<gene>
    <name evidence="2" type="ORF">Talka_00156</name>
</gene>
<protein>
    <recommendedName>
        <fullName evidence="4">Transmembrane protein</fullName>
    </recommendedName>
</protein>
<reference evidence="2 3" key="1">
    <citation type="submission" date="2019-07" db="EMBL/GenBank/DDBJ databases">
        <title>Tepidimonas alkaliphilus YIM 72238 draft genome.</title>
        <authorList>
            <person name="Da Costa M.S."/>
            <person name="Froufe H.J.C."/>
            <person name="Egas C."/>
            <person name="Albuquerque L."/>
        </authorList>
    </citation>
    <scope>NUCLEOTIDE SEQUENCE [LARGE SCALE GENOMIC DNA]</scope>
    <source>
        <strain evidence="2 3">YIM 72238</strain>
    </source>
</reference>
<organism evidence="2 3">
    <name type="scientific">Tepidimonas alkaliphilus</name>
    <dbReference type="NCBI Taxonomy" id="2588942"/>
    <lineage>
        <taxon>Bacteria</taxon>
        <taxon>Pseudomonadati</taxon>
        <taxon>Pseudomonadota</taxon>
        <taxon>Betaproteobacteria</taxon>
        <taxon>Burkholderiales</taxon>
        <taxon>Tepidimonas</taxon>
    </lineage>
</organism>
<dbReference type="Proteomes" id="UP000315736">
    <property type="component" value="Unassembled WGS sequence"/>
</dbReference>
<feature type="transmembrane region" description="Helical" evidence="1">
    <location>
        <begin position="26"/>
        <end position="46"/>
    </location>
</feature>
<comment type="caution">
    <text evidence="2">The sequence shown here is derived from an EMBL/GenBank/DDBJ whole genome shotgun (WGS) entry which is preliminary data.</text>
</comment>
<dbReference type="AlphaFoldDB" id="A0A554WD22"/>
<dbReference type="InterPro" id="IPR047798">
    <property type="entry name" value="BPSS1780-like"/>
</dbReference>
<feature type="transmembrane region" description="Helical" evidence="1">
    <location>
        <begin position="97"/>
        <end position="119"/>
    </location>
</feature>